<accession>A0ABX7ASV1</accession>
<gene>
    <name evidence="6" type="ORF">FJQ98_02890</name>
</gene>
<dbReference type="Proteomes" id="UP000596049">
    <property type="component" value="Chromosome"/>
</dbReference>
<dbReference type="Pfam" id="PF03288">
    <property type="entry name" value="Pox_D5"/>
    <property type="match status" value="1"/>
</dbReference>
<evidence type="ECO:0000313" key="6">
    <source>
        <dbReference type="EMBL" id="QQP13036.1"/>
    </source>
</evidence>
<organism evidence="6 7">
    <name type="scientific">Lysinibacillus agricola</name>
    <dbReference type="NCBI Taxonomy" id="2590012"/>
    <lineage>
        <taxon>Bacteria</taxon>
        <taxon>Bacillati</taxon>
        <taxon>Bacillota</taxon>
        <taxon>Bacilli</taxon>
        <taxon>Bacillales</taxon>
        <taxon>Bacillaceae</taxon>
        <taxon>Lysinibacillus</taxon>
    </lineage>
</organism>
<proteinExistence type="predicted"/>
<keyword evidence="3" id="KW-0347">Helicase</keyword>
<dbReference type="InterPro" id="IPR014015">
    <property type="entry name" value="Helicase_SF3_DNA-vir"/>
</dbReference>
<dbReference type="InterPro" id="IPR051620">
    <property type="entry name" value="ORF904-like_C"/>
</dbReference>
<dbReference type="EMBL" id="CP067341">
    <property type="protein sequence ID" value="QQP13036.1"/>
    <property type="molecule type" value="Genomic_DNA"/>
</dbReference>
<evidence type="ECO:0000256" key="1">
    <source>
        <dbReference type="ARBA" id="ARBA00022741"/>
    </source>
</evidence>
<dbReference type="InterPro" id="IPR006500">
    <property type="entry name" value="Helicase_put_C_phage/plasmid"/>
</dbReference>
<dbReference type="InterPro" id="IPR045455">
    <property type="entry name" value="NrS-1_pol-like_helicase"/>
</dbReference>
<evidence type="ECO:0000259" key="5">
    <source>
        <dbReference type="PROSITE" id="PS51206"/>
    </source>
</evidence>
<sequence length="646" mass="73815">MKVLNGKERRCYGLKSTIKPLRYIELEEKKPKHSFDIFSTDHKNYKGAGVILTKDIVVVDFDTRSDAAEYIYSVYPSLRVETNRGFHLWYKRPKAEGMTTPIKNYTDKTTVAGLKVDYKTGTRSQATIKQNGKLRPMENAHYLEDVSTLPELPLLLYPSKLKHNLLGIKEGQGRNSAIYSHLLTTLEQYGTDMIDNETLQVLATFINTKVFAEAMDDDELNNTIKSVLDKKPAPSSQQWLNPKDMVMTSEVLAKRLDLHYYNNQIYFKQLDRYISDSNKLLREIDKNIKLKPAQHKQLLELFKIKSNVVEDNDFVIQLPNGVIIDDGDPIIIDAGFTPYYLDVQYDEEAYDEHVDAFLDFFTCNRKDLRYVIEEMFGHILMTKGFPHKVFFYKSEKGNNGKSTLLKMLTAFTNGLETNVPLDKFDDDTAVYGMSGKLMNIADDIDASYLDKSANFKTLASGDPVMLRPIYSSPITIRSKATLIFTCNKMPQFKDKSGGIGRRLVVIPCDAEVKVIDENLDEKLSSDTAKSYILKLALEGIKRIRQNGNKLSDSATIEQQTIEYFIQSDSALSFLHYYSDEIEDKRTRDVYAMYVAYCEDEGHKPAGSTEFGRRMKKEGWESRVVKVMGNSVRVYKKVTDEATDEGI</sequence>
<evidence type="ECO:0000256" key="2">
    <source>
        <dbReference type="ARBA" id="ARBA00022801"/>
    </source>
</evidence>
<evidence type="ECO:0000256" key="4">
    <source>
        <dbReference type="ARBA" id="ARBA00022840"/>
    </source>
</evidence>
<dbReference type="Pfam" id="PF19263">
    <property type="entry name" value="DUF5906"/>
    <property type="match status" value="1"/>
</dbReference>
<dbReference type="InterPro" id="IPR004968">
    <property type="entry name" value="DNA_primase/NTPase_C"/>
</dbReference>
<feature type="domain" description="SF3 helicase" evidence="5">
    <location>
        <begin position="367"/>
        <end position="521"/>
    </location>
</feature>
<keyword evidence="1" id="KW-0547">Nucleotide-binding</keyword>
<name>A0ABX7ASV1_9BACI</name>
<reference evidence="6 7" key="1">
    <citation type="submission" date="2020-01" db="EMBL/GenBank/DDBJ databases">
        <authorList>
            <person name="Liu G."/>
            <person name="Liu B."/>
        </authorList>
    </citation>
    <scope>NUCLEOTIDE SEQUENCE [LARGE SCALE GENOMIC DNA]</scope>
    <source>
        <strain evidence="6 7">FJAT-51161</strain>
    </source>
</reference>
<dbReference type="PANTHER" id="PTHR35372:SF2">
    <property type="entry name" value="SF3 HELICASE DOMAIN-CONTAINING PROTEIN"/>
    <property type="match status" value="1"/>
</dbReference>
<keyword evidence="2" id="KW-0378">Hydrolase</keyword>
<dbReference type="InterPro" id="IPR027417">
    <property type="entry name" value="P-loop_NTPase"/>
</dbReference>
<dbReference type="SUPFAM" id="SSF52540">
    <property type="entry name" value="P-loop containing nucleoside triphosphate hydrolases"/>
    <property type="match status" value="1"/>
</dbReference>
<evidence type="ECO:0000313" key="7">
    <source>
        <dbReference type="Proteomes" id="UP000596049"/>
    </source>
</evidence>
<protein>
    <submittedName>
        <fullName evidence="6">DNA primase</fullName>
    </submittedName>
</protein>
<dbReference type="NCBIfam" id="TIGR01613">
    <property type="entry name" value="primase_Cterm"/>
    <property type="match status" value="1"/>
</dbReference>
<keyword evidence="7" id="KW-1185">Reference proteome</keyword>
<keyword evidence="4" id="KW-0067">ATP-binding</keyword>
<dbReference type="PANTHER" id="PTHR35372">
    <property type="entry name" value="ATP BINDING PROTEIN-RELATED"/>
    <property type="match status" value="1"/>
</dbReference>
<dbReference type="PROSITE" id="PS51206">
    <property type="entry name" value="SF3_HELICASE_1"/>
    <property type="match status" value="1"/>
</dbReference>
<evidence type="ECO:0000256" key="3">
    <source>
        <dbReference type="ARBA" id="ARBA00022806"/>
    </source>
</evidence>
<dbReference type="Gene3D" id="3.40.50.300">
    <property type="entry name" value="P-loop containing nucleotide triphosphate hydrolases"/>
    <property type="match status" value="1"/>
</dbReference>